<protein>
    <submittedName>
        <fullName evidence="1">Uncharacterized protein</fullName>
    </submittedName>
</protein>
<organism evidence="1 2">
    <name type="scientific">Vararia minispora EC-137</name>
    <dbReference type="NCBI Taxonomy" id="1314806"/>
    <lineage>
        <taxon>Eukaryota</taxon>
        <taxon>Fungi</taxon>
        <taxon>Dikarya</taxon>
        <taxon>Basidiomycota</taxon>
        <taxon>Agaricomycotina</taxon>
        <taxon>Agaricomycetes</taxon>
        <taxon>Russulales</taxon>
        <taxon>Lachnocladiaceae</taxon>
        <taxon>Vararia</taxon>
    </lineage>
</organism>
<reference evidence="1" key="1">
    <citation type="submission" date="2021-02" db="EMBL/GenBank/DDBJ databases">
        <authorList>
            <consortium name="DOE Joint Genome Institute"/>
            <person name="Ahrendt S."/>
            <person name="Looney B.P."/>
            <person name="Miyauchi S."/>
            <person name="Morin E."/>
            <person name="Drula E."/>
            <person name="Courty P.E."/>
            <person name="Chicoki N."/>
            <person name="Fauchery L."/>
            <person name="Kohler A."/>
            <person name="Kuo A."/>
            <person name="Labutti K."/>
            <person name="Pangilinan J."/>
            <person name="Lipzen A."/>
            <person name="Riley R."/>
            <person name="Andreopoulos W."/>
            <person name="He G."/>
            <person name="Johnson J."/>
            <person name="Barry K.W."/>
            <person name="Grigoriev I.V."/>
            <person name="Nagy L."/>
            <person name="Hibbett D."/>
            <person name="Henrissat B."/>
            <person name="Matheny P.B."/>
            <person name="Labbe J."/>
            <person name="Martin F."/>
        </authorList>
    </citation>
    <scope>NUCLEOTIDE SEQUENCE</scope>
    <source>
        <strain evidence="1">EC-137</strain>
    </source>
</reference>
<accession>A0ACB8QJ65</accession>
<evidence type="ECO:0000313" key="1">
    <source>
        <dbReference type="EMBL" id="KAI0031856.1"/>
    </source>
</evidence>
<evidence type="ECO:0000313" key="2">
    <source>
        <dbReference type="Proteomes" id="UP000814128"/>
    </source>
</evidence>
<keyword evidence="2" id="KW-1185">Reference proteome</keyword>
<proteinExistence type="predicted"/>
<dbReference type="Proteomes" id="UP000814128">
    <property type="component" value="Unassembled WGS sequence"/>
</dbReference>
<name>A0ACB8QJ65_9AGAM</name>
<sequence length="797" mass="85171">MPFRQYFQPDDDRRPSTDDALASYPAEAQYHPPVGAQPTNALDSAYQLPFQVPSFVFGGPPTLAPGGGAEVLPATFISAGSSSWFAPGPLPTSQKLLGSSPIQPFNPHEAVVQAIQSLAAYPASNPSPTSATRSDPPSPAYPVQSQPFSWSEPPEQQQQQQQQPLHASASHLPYAAPSALGLPVYSSTGFDLLSVLARVVTRPNPKIMLGPVDMSCSFCVVDVRRYDHPIIYASPTFYRLTGYEEHEVIGRNCRFLQSPDGHVARGERRQFVAQDAVEYLKKSLVADKECQTSIINYRKDGSAFSNLVTVIPVTGGVGGTPEEQDQVAYHVGFQVDLTKQPNAILSNLRDGTYMVNYSSQSSISGPSPLSARDRKNRAYSLSISQDMLDMLNDSPFLSSILPATAGMSEDALTSWADGNHPLSLALLSTIADSVLVLSLKGCFLYVAPAIAGILGYDPMDLVDRSLTDFCHQSDIVPLTRELKESSVPTSSVDAHAAAAALAEAAIPSPRAPLHGAPRPVNLLFRARTASGDYVWLECRGRLHIEPGKGRKAILLSARPRAMPRLPWNIVPAAPTRADGDPGRATEVWGMLSRSGTLVTAGQGVRDVLGWPLAGAVGKTLVELAGEDPQTRVALEGAVQRAAQGTSVGPETVNVRVRTPNGGAFADASVVIYPLPGDAAPHAPLIVQFCVPGASSGPLRPAERDDVFEEMAAGQDSGWQFTLQQLKIENQRLTDKIQALERDVADAPQQQQGMMPATSIMLQSPVGGHLHEWGMPQGVPLVNPPLKRPWGGGGSGIN</sequence>
<dbReference type="EMBL" id="MU273565">
    <property type="protein sequence ID" value="KAI0031856.1"/>
    <property type="molecule type" value="Genomic_DNA"/>
</dbReference>
<comment type="caution">
    <text evidence="1">The sequence shown here is derived from an EMBL/GenBank/DDBJ whole genome shotgun (WGS) entry which is preliminary data.</text>
</comment>
<gene>
    <name evidence="1" type="ORF">K488DRAFT_51137</name>
</gene>
<reference evidence="1" key="2">
    <citation type="journal article" date="2022" name="New Phytol.">
        <title>Evolutionary transition to the ectomycorrhizal habit in the genomes of a hyperdiverse lineage of mushroom-forming fungi.</title>
        <authorList>
            <person name="Looney B."/>
            <person name="Miyauchi S."/>
            <person name="Morin E."/>
            <person name="Drula E."/>
            <person name="Courty P.E."/>
            <person name="Kohler A."/>
            <person name="Kuo A."/>
            <person name="LaButti K."/>
            <person name="Pangilinan J."/>
            <person name="Lipzen A."/>
            <person name="Riley R."/>
            <person name="Andreopoulos W."/>
            <person name="He G."/>
            <person name="Johnson J."/>
            <person name="Nolan M."/>
            <person name="Tritt A."/>
            <person name="Barry K.W."/>
            <person name="Grigoriev I.V."/>
            <person name="Nagy L.G."/>
            <person name="Hibbett D."/>
            <person name="Henrissat B."/>
            <person name="Matheny P.B."/>
            <person name="Labbe J."/>
            <person name="Martin F.M."/>
        </authorList>
    </citation>
    <scope>NUCLEOTIDE SEQUENCE</scope>
    <source>
        <strain evidence="1">EC-137</strain>
    </source>
</reference>